<reference evidence="1" key="1">
    <citation type="submission" date="2020-05" db="EMBL/GenBank/DDBJ databases">
        <title>WGS assembly of Panicum virgatum.</title>
        <authorList>
            <person name="Lovell J.T."/>
            <person name="Jenkins J."/>
            <person name="Shu S."/>
            <person name="Juenger T.E."/>
            <person name="Schmutz J."/>
        </authorList>
    </citation>
    <scope>NUCLEOTIDE SEQUENCE</scope>
    <source>
        <strain evidence="1">AP13</strain>
    </source>
</reference>
<accession>A0A8T0NU52</accession>
<gene>
    <name evidence="1" type="ORF">PVAP13_9KG231313</name>
</gene>
<sequence>MVLPGTALGIENWLRITFASDPAKLKQGLEWIKSFCQRHKSHVN</sequence>
<keyword evidence="2" id="KW-1185">Reference proteome</keyword>
<name>A0A8T0NU52_PANVG</name>
<dbReference type="InterPro" id="IPR015422">
    <property type="entry name" value="PyrdxlP-dep_Trfase_small"/>
</dbReference>
<dbReference type="EMBL" id="CM029053">
    <property type="protein sequence ID" value="KAG2550224.1"/>
    <property type="molecule type" value="Genomic_DNA"/>
</dbReference>
<proteinExistence type="predicted"/>
<evidence type="ECO:0000313" key="1">
    <source>
        <dbReference type="EMBL" id="KAG2550224.1"/>
    </source>
</evidence>
<evidence type="ECO:0000313" key="2">
    <source>
        <dbReference type="Proteomes" id="UP000823388"/>
    </source>
</evidence>
<dbReference type="AlphaFoldDB" id="A0A8T0NU52"/>
<dbReference type="Proteomes" id="UP000823388">
    <property type="component" value="Chromosome 9K"/>
</dbReference>
<organism evidence="1 2">
    <name type="scientific">Panicum virgatum</name>
    <name type="common">Blackwell switchgrass</name>
    <dbReference type="NCBI Taxonomy" id="38727"/>
    <lineage>
        <taxon>Eukaryota</taxon>
        <taxon>Viridiplantae</taxon>
        <taxon>Streptophyta</taxon>
        <taxon>Embryophyta</taxon>
        <taxon>Tracheophyta</taxon>
        <taxon>Spermatophyta</taxon>
        <taxon>Magnoliopsida</taxon>
        <taxon>Liliopsida</taxon>
        <taxon>Poales</taxon>
        <taxon>Poaceae</taxon>
        <taxon>PACMAD clade</taxon>
        <taxon>Panicoideae</taxon>
        <taxon>Panicodae</taxon>
        <taxon>Paniceae</taxon>
        <taxon>Panicinae</taxon>
        <taxon>Panicum</taxon>
        <taxon>Panicum sect. Hiantes</taxon>
    </lineage>
</organism>
<comment type="caution">
    <text evidence="1">The sequence shown here is derived from an EMBL/GenBank/DDBJ whole genome shotgun (WGS) entry which is preliminary data.</text>
</comment>
<dbReference type="SUPFAM" id="SSF53383">
    <property type="entry name" value="PLP-dependent transferases"/>
    <property type="match status" value="1"/>
</dbReference>
<dbReference type="InterPro" id="IPR015424">
    <property type="entry name" value="PyrdxlP-dep_Trfase"/>
</dbReference>
<protein>
    <submittedName>
        <fullName evidence="1">Uncharacterized protein</fullName>
    </submittedName>
</protein>
<dbReference type="Gene3D" id="3.90.1150.10">
    <property type="entry name" value="Aspartate Aminotransferase, domain 1"/>
    <property type="match status" value="1"/>
</dbReference>